<dbReference type="EMBL" id="BARU01000550">
    <property type="protein sequence ID" value="GAH22078.1"/>
    <property type="molecule type" value="Genomic_DNA"/>
</dbReference>
<dbReference type="InterPro" id="IPR007829">
    <property type="entry name" value="TM2"/>
</dbReference>
<dbReference type="Pfam" id="PF05154">
    <property type="entry name" value="TM2"/>
    <property type="match status" value="1"/>
</dbReference>
<dbReference type="EMBL" id="BART01000388">
    <property type="protein sequence ID" value="GAG71670.1"/>
    <property type="molecule type" value="Genomic_DNA"/>
</dbReference>
<evidence type="ECO:0000259" key="6">
    <source>
        <dbReference type="Pfam" id="PF05154"/>
    </source>
</evidence>
<evidence type="ECO:0000256" key="1">
    <source>
        <dbReference type="ARBA" id="ARBA00004141"/>
    </source>
</evidence>
<protein>
    <recommendedName>
        <fullName evidence="6">TM2 domain-containing protein</fullName>
    </recommendedName>
</protein>
<keyword evidence="4 5" id="KW-0472">Membrane</keyword>
<dbReference type="PANTHER" id="PTHR21016">
    <property type="entry name" value="BETA-AMYLOID BINDING PROTEIN-RELATED"/>
    <property type="match status" value="1"/>
</dbReference>
<proteinExistence type="predicted"/>
<accession>X1FMU0</accession>
<dbReference type="AlphaFoldDB" id="X1FMU0"/>
<evidence type="ECO:0000256" key="2">
    <source>
        <dbReference type="ARBA" id="ARBA00022692"/>
    </source>
</evidence>
<keyword evidence="3 5" id="KW-1133">Transmembrane helix</keyword>
<comment type="subcellular location">
    <subcellularLocation>
        <location evidence="1">Membrane</location>
        <topology evidence="1">Multi-pass membrane protein</topology>
    </subcellularLocation>
</comment>
<gene>
    <name evidence="7" type="ORF">S01H4_01925</name>
    <name evidence="8" type="ORF">S03H2_01791</name>
</gene>
<sequence>MKEVNWVLALVMSIILGDLGVDRFIMGHVGLGILKLITFGGFGIWWIIDVILIATKYNFSNVKWVY</sequence>
<reference evidence="8" key="1">
    <citation type="journal article" date="2014" name="Front. Microbiol.">
        <title>High frequency of phylogenetically diverse reductive dehalogenase-homologous genes in deep subseafloor sedimentary metagenomes.</title>
        <authorList>
            <person name="Kawai M."/>
            <person name="Futagami T."/>
            <person name="Toyoda A."/>
            <person name="Takaki Y."/>
            <person name="Nishi S."/>
            <person name="Hori S."/>
            <person name="Arai W."/>
            <person name="Tsubouchi T."/>
            <person name="Morono Y."/>
            <person name="Uchiyama I."/>
            <person name="Ito T."/>
            <person name="Fujiyama A."/>
            <person name="Inagaki F."/>
            <person name="Takami H."/>
        </authorList>
    </citation>
    <scope>NUCLEOTIDE SEQUENCE</scope>
    <source>
        <strain evidence="8">Expedition CK06-06</strain>
    </source>
</reference>
<dbReference type="GO" id="GO:0016020">
    <property type="term" value="C:membrane"/>
    <property type="evidence" value="ECO:0007669"/>
    <property type="project" value="UniProtKB-SubCell"/>
</dbReference>
<comment type="caution">
    <text evidence="8">The sequence shown here is derived from an EMBL/GenBank/DDBJ whole genome shotgun (WGS) entry which is preliminary data.</text>
</comment>
<evidence type="ECO:0000256" key="5">
    <source>
        <dbReference type="SAM" id="Phobius"/>
    </source>
</evidence>
<feature type="domain" description="TM2" evidence="6">
    <location>
        <begin position="3"/>
        <end position="51"/>
    </location>
</feature>
<dbReference type="InterPro" id="IPR050932">
    <property type="entry name" value="TM2D1-3-like"/>
</dbReference>
<feature type="transmembrane region" description="Helical" evidence="5">
    <location>
        <begin position="33"/>
        <end position="54"/>
    </location>
</feature>
<organism evidence="8">
    <name type="scientific">marine sediment metagenome</name>
    <dbReference type="NCBI Taxonomy" id="412755"/>
    <lineage>
        <taxon>unclassified sequences</taxon>
        <taxon>metagenomes</taxon>
        <taxon>ecological metagenomes</taxon>
    </lineage>
</organism>
<evidence type="ECO:0000256" key="3">
    <source>
        <dbReference type="ARBA" id="ARBA00022989"/>
    </source>
</evidence>
<evidence type="ECO:0000313" key="7">
    <source>
        <dbReference type="EMBL" id="GAG71670.1"/>
    </source>
</evidence>
<evidence type="ECO:0000313" key="8">
    <source>
        <dbReference type="EMBL" id="GAH22078.1"/>
    </source>
</evidence>
<dbReference type="PANTHER" id="PTHR21016:SF25">
    <property type="entry name" value="TM2 DOMAIN-CONTAINING PROTEIN DDB_G0277895-RELATED"/>
    <property type="match status" value="1"/>
</dbReference>
<keyword evidence="2 5" id="KW-0812">Transmembrane</keyword>
<feature type="transmembrane region" description="Helical" evidence="5">
    <location>
        <begin position="6"/>
        <end position="26"/>
    </location>
</feature>
<evidence type="ECO:0000256" key="4">
    <source>
        <dbReference type="ARBA" id="ARBA00023136"/>
    </source>
</evidence>
<name>X1FMU0_9ZZZZ</name>